<dbReference type="EMBL" id="VWXX01000009">
    <property type="protein sequence ID" value="KAA6185507.1"/>
    <property type="molecule type" value="Genomic_DNA"/>
</dbReference>
<dbReference type="PANTHER" id="PTHR30154:SF34">
    <property type="entry name" value="TRANSCRIPTIONAL REGULATOR AZLB"/>
    <property type="match status" value="1"/>
</dbReference>
<dbReference type="PANTHER" id="PTHR30154">
    <property type="entry name" value="LEUCINE-RESPONSIVE REGULATORY PROTEIN"/>
    <property type="match status" value="1"/>
</dbReference>
<dbReference type="InterPro" id="IPR019887">
    <property type="entry name" value="Tscrpt_reg_AsnC/Lrp_C"/>
</dbReference>
<gene>
    <name evidence="2" type="ORF">F2Q65_08480</name>
</gene>
<keyword evidence="3" id="KW-1185">Reference proteome</keyword>
<organism evidence="2 3">
    <name type="scientific">Thiohalocapsa marina</name>
    <dbReference type="NCBI Taxonomy" id="424902"/>
    <lineage>
        <taxon>Bacteria</taxon>
        <taxon>Pseudomonadati</taxon>
        <taxon>Pseudomonadota</taxon>
        <taxon>Gammaproteobacteria</taxon>
        <taxon>Chromatiales</taxon>
        <taxon>Chromatiaceae</taxon>
        <taxon>Thiohalocapsa</taxon>
    </lineage>
</organism>
<dbReference type="Gene3D" id="3.30.70.920">
    <property type="match status" value="1"/>
</dbReference>
<evidence type="ECO:0000313" key="2">
    <source>
        <dbReference type="EMBL" id="KAA6185507.1"/>
    </source>
</evidence>
<feature type="domain" description="Transcription regulator AsnC/Lrp ligand binding" evidence="1">
    <location>
        <begin position="6"/>
        <end position="76"/>
    </location>
</feature>
<dbReference type="InterPro" id="IPR011008">
    <property type="entry name" value="Dimeric_a/b-barrel"/>
</dbReference>
<dbReference type="SUPFAM" id="SSF54909">
    <property type="entry name" value="Dimeric alpha+beta barrel"/>
    <property type="match status" value="1"/>
</dbReference>
<dbReference type="Pfam" id="PF01037">
    <property type="entry name" value="AsnC_trans_reg"/>
    <property type="match status" value="1"/>
</dbReference>
<dbReference type="GO" id="GO:0043200">
    <property type="term" value="P:response to amino acid"/>
    <property type="evidence" value="ECO:0007669"/>
    <property type="project" value="TreeGrafter"/>
</dbReference>
<evidence type="ECO:0000313" key="3">
    <source>
        <dbReference type="Proteomes" id="UP000322981"/>
    </source>
</evidence>
<evidence type="ECO:0000259" key="1">
    <source>
        <dbReference type="Pfam" id="PF01037"/>
    </source>
</evidence>
<accession>A0A5M8FLA4</accession>
<reference evidence="2 3" key="1">
    <citation type="submission" date="2019-09" db="EMBL/GenBank/DDBJ databases">
        <title>Whole-genome sequence of the purple sulfur bacterium Thiohalocapsa marina DSM 19078.</title>
        <authorList>
            <person name="Kyndt J.A."/>
            <person name="Meyer T.E."/>
        </authorList>
    </citation>
    <scope>NUCLEOTIDE SEQUENCE [LARGE SCALE GENOMIC DNA]</scope>
    <source>
        <strain evidence="2 3">DSM 19078</strain>
    </source>
</reference>
<dbReference type="RefSeq" id="WP_150092371.1">
    <property type="nucleotide sequence ID" value="NZ_JBFUOH010000097.1"/>
</dbReference>
<dbReference type="GO" id="GO:0043565">
    <property type="term" value="F:sequence-specific DNA binding"/>
    <property type="evidence" value="ECO:0007669"/>
    <property type="project" value="TreeGrafter"/>
</dbReference>
<dbReference type="AlphaFoldDB" id="A0A5M8FLA4"/>
<name>A0A5M8FLA4_9GAMM</name>
<sequence length="94" mass="10341">MITAIILINAERTKVNEVAERLADMPEISEVFSVSGNYDVVAVARVAYNDALAELVTNCLQKIEGIEQTNTMLAFKAYSRHDLEAMFSLGGTED</sequence>
<dbReference type="Proteomes" id="UP000322981">
    <property type="component" value="Unassembled WGS sequence"/>
</dbReference>
<comment type="caution">
    <text evidence="2">The sequence shown here is derived from an EMBL/GenBank/DDBJ whole genome shotgun (WGS) entry which is preliminary data.</text>
</comment>
<dbReference type="OrthoDB" id="9799041at2"/>
<protein>
    <submittedName>
        <fullName evidence="2">Lrp/AsnC family transcriptional regulator</fullName>
    </submittedName>
</protein>
<dbReference type="GO" id="GO:0005829">
    <property type="term" value="C:cytosol"/>
    <property type="evidence" value="ECO:0007669"/>
    <property type="project" value="TreeGrafter"/>
</dbReference>
<proteinExistence type="predicted"/>